<dbReference type="AlphaFoldDB" id="A0A8H7S0H3"/>
<feature type="compositionally biased region" description="Basic and acidic residues" evidence="1">
    <location>
        <begin position="16"/>
        <end position="28"/>
    </location>
</feature>
<feature type="region of interest" description="Disordered" evidence="1">
    <location>
        <begin position="1"/>
        <end position="32"/>
    </location>
</feature>
<dbReference type="EMBL" id="JAEPRB010000145">
    <property type="protein sequence ID" value="KAG2220315.1"/>
    <property type="molecule type" value="Genomic_DNA"/>
</dbReference>
<sequence length="71" mass="7917">MYDGSELGCAEAGIGRADKGESGTKEMSESQLKCPKTLRDMFVQLLQKYPDKQDKLLTFGFIMMGFFVSVL</sequence>
<organism evidence="2 3">
    <name type="scientific">Circinella minor</name>
    <dbReference type="NCBI Taxonomy" id="1195481"/>
    <lineage>
        <taxon>Eukaryota</taxon>
        <taxon>Fungi</taxon>
        <taxon>Fungi incertae sedis</taxon>
        <taxon>Mucoromycota</taxon>
        <taxon>Mucoromycotina</taxon>
        <taxon>Mucoromycetes</taxon>
        <taxon>Mucorales</taxon>
        <taxon>Lichtheimiaceae</taxon>
        <taxon>Circinella</taxon>
    </lineage>
</organism>
<evidence type="ECO:0000313" key="2">
    <source>
        <dbReference type="EMBL" id="KAG2220315.1"/>
    </source>
</evidence>
<gene>
    <name evidence="2" type="ORF">INT45_009948</name>
</gene>
<dbReference type="OrthoDB" id="2275297at2759"/>
<protein>
    <submittedName>
        <fullName evidence="2">Uncharacterized protein</fullName>
    </submittedName>
</protein>
<evidence type="ECO:0000256" key="1">
    <source>
        <dbReference type="SAM" id="MobiDB-lite"/>
    </source>
</evidence>
<reference evidence="2 3" key="1">
    <citation type="submission" date="2020-12" db="EMBL/GenBank/DDBJ databases">
        <title>Metabolic potential, ecology and presence of endohyphal bacteria is reflected in genomic diversity of Mucoromycotina.</title>
        <authorList>
            <person name="Muszewska A."/>
            <person name="Okrasinska A."/>
            <person name="Steczkiewicz K."/>
            <person name="Drgas O."/>
            <person name="Orlowska M."/>
            <person name="Perlinska-Lenart U."/>
            <person name="Aleksandrzak-Piekarczyk T."/>
            <person name="Szatraj K."/>
            <person name="Zielenkiewicz U."/>
            <person name="Pilsyk S."/>
            <person name="Malc E."/>
            <person name="Mieczkowski P."/>
            <person name="Kruszewska J.S."/>
            <person name="Biernat P."/>
            <person name="Pawlowska J."/>
        </authorList>
    </citation>
    <scope>NUCLEOTIDE SEQUENCE [LARGE SCALE GENOMIC DNA]</scope>
    <source>
        <strain evidence="2 3">CBS 142.35</strain>
    </source>
</reference>
<comment type="caution">
    <text evidence="2">The sequence shown here is derived from an EMBL/GenBank/DDBJ whole genome shotgun (WGS) entry which is preliminary data.</text>
</comment>
<keyword evidence="3" id="KW-1185">Reference proteome</keyword>
<proteinExistence type="predicted"/>
<name>A0A8H7S0H3_9FUNG</name>
<accession>A0A8H7S0H3</accession>
<evidence type="ECO:0000313" key="3">
    <source>
        <dbReference type="Proteomes" id="UP000646827"/>
    </source>
</evidence>
<dbReference type="Proteomes" id="UP000646827">
    <property type="component" value="Unassembled WGS sequence"/>
</dbReference>